<keyword evidence="1" id="KW-0812">Transmembrane</keyword>
<keyword evidence="1" id="KW-1133">Transmembrane helix</keyword>
<accession>A0A4Y1ZHK3</accession>
<gene>
    <name evidence="2" type="ORF">NBRC111894_3938</name>
</gene>
<dbReference type="EMBL" id="BEXB01000047">
    <property type="protein sequence ID" value="GAY78384.1"/>
    <property type="molecule type" value="Genomic_DNA"/>
</dbReference>
<evidence type="ECO:0000313" key="2">
    <source>
        <dbReference type="EMBL" id="GAY78384.1"/>
    </source>
</evidence>
<reference evidence="2 3" key="1">
    <citation type="submission" date="2017-11" db="EMBL/GenBank/DDBJ databases">
        <title>Draft Genome Sequence of Sporolactobacillus inulinus NBRC 111894 Isolated from Koso, a Japanese Sugar-Vegetable Fermented Beverage.</title>
        <authorList>
            <person name="Chiou T.Y."/>
            <person name="Oshima K."/>
            <person name="Suda W."/>
            <person name="Hattori M."/>
            <person name="Takahashi T."/>
        </authorList>
    </citation>
    <scope>NUCLEOTIDE SEQUENCE [LARGE SCALE GENOMIC DNA]</scope>
    <source>
        <strain evidence="2 3">NBRC111894</strain>
    </source>
</reference>
<keyword evidence="1" id="KW-0472">Membrane</keyword>
<feature type="transmembrane region" description="Helical" evidence="1">
    <location>
        <begin position="6"/>
        <end position="23"/>
    </location>
</feature>
<dbReference type="RefSeq" id="WP_262393372.1">
    <property type="nucleotide sequence ID" value="NZ_BEXB01000047.1"/>
</dbReference>
<evidence type="ECO:0000256" key="1">
    <source>
        <dbReference type="SAM" id="Phobius"/>
    </source>
</evidence>
<protein>
    <submittedName>
        <fullName evidence="2">Uncharacterized protein</fullName>
    </submittedName>
</protein>
<comment type="caution">
    <text evidence="2">The sequence shown here is derived from an EMBL/GenBank/DDBJ whole genome shotgun (WGS) entry which is preliminary data.</text>
</comment>
<feature type="transmembrane region" description="Helical" evidence="1">
    <location>
        <begin position="35"/>
        <end position="54"/>
    </location>
</feature>
<dbReference type="AlphaFoldDB" id="A0A4Y1ZHK3"/>
<proteinExistence type="predicted"/>
<dbReference type="Proteomes" id="UP000319716">
    <property type="component" value="Unassembled WGS sequence"/>
</dbReference>
<sequence length="62" mass="6852">MGTSVIRMVCLSLMITLGFRHILSKKIAELSALQQLLIFAAANLCAVAVAFQIIRCCRCLFH</sequence>
<organism evidence="2 3">
    <name type="scientific">Sporolactobacillus inulinus</name>
    <dbReference type="NCBI Taxonomy" id="2078"/>
    <lineage>
        <taxon>Bacteria</taxon>
        <taxon>Bacillati</taxon>
        <taxon>Bacillota</taxon>
        <taxon>Bacilli</taxon>
        <taxon>Bacillales</taxon>
        <taxon>Sporolactobacillaceae</taxon>
        <taxon>Sporolactobacillus</taxon>
    </lineage>
</organism>
<evidence type="ECO:0000313" key="3">
    <source>
        <dbReference type="Proteomes" id="UP000319716"/>
    </source>
</evidence>
<name>A0A4Y1ZHK3_9BACL</name>